<comment type="caution">
    <text evidence="2">The sequence shown here is derived from an EMBL/GenBank/DDBJ whole genome shotgun (WGS) entry which is preliminary data.</text>
</comment>
<feature type="transmembrane region" description="Helical" evidence="1">
    <location>
        <begin position="9"/>
        <end position="25"/>
    </location>
</feature>
<evidence type="ECO:0000256" key="1">
    <source>
        <dbReference type="SAM" id="Phobius"/>
    </source>
</evidence>
<protein>
    <submittedName>
        <fullName evidence="2">Uncharacterized protein</fullName>
    </submittedName>
</protein>
<dbReference type="EMBL" id="BSNC01000005">
    <property type="protein sequence ID" value="GLP97124.1"/>
    <property type="molecule type" value="Genomic_DNA"/>
</dbReference>
<gene>
    <name evidence="2" type="ORF">GCM10007895_24300</name>
</gene>
<keyword evidence="3" id="KW-1185">Reference proteome</keyword>
<sequence>MKNSENFKTFWWCILVAVIGLYLFGRFPKLLEGTPTYFDVVVFIVWIAVCLAPIYQEMNLLGFSFKQKFDELKKDINHQLSLMKVELQSSIEVSTANQNHISVNTTSEPPKDSDLPQIEEAINKILEAKGLVKNGYKLPEASPEAVEMFKVRLAFERLVSEHTSRNTPLLAKDISKRQSFSLGRTLRELRQYSPISDDVLSGVMEIINVCNFAIHNGKVSDNQLNFVRNSSSSLYNALEQEFREYGL</sequence>
<reference evidence="2" key="2">
    <citation type="submission" date="2023-01" db="EMBL/GenBank/DDBJ databases">
        <title>Draft genome sequence of Paraferrimonas sedimenticola strain NBRC 101628.</title>
        <authorList>
            <person name="Sun Q."/>
            <person name="Mori K."/>
        </authorList>
    </citation>
    <scope>NUCLEOTIDE SEQUENCE</scope>
    <source>
        <strain evidence="2">NBRC 101628</strain>
    </source>
</reference>
<reference evidence="2" key="1">
    <citation type="journal article" date="2014" name="Int. J. Syst. Evol. Microbiol.">
        <title>Complete genome sequence of Corynebacterium casei LMG S-19264T (=DSM 44701T), isolated from a smear-ripened cheese.</title>
        <authorList>
            <consortium name="US DOE Joint Genome Institute (JGI-PGF)"/>
            <person name="Walter F."/>
            <person name="Albersmeier A."/>
            <person name="Kalinowski J."/>
            <person name="Ruckert C."/>
        </authorList>
    </citation>
    <scope>NUCLEOTIDE SEQUENCE</scope>
    <source>
        <strain evidence="2">NBRC 101628</strain>
    </source>
</reference>
<dbReference type="AlphaFoldDB" id="A0AA37RY70"/>
<dbReference type="Proteomes" id="UP001161422">
    <property type="component" value="Unassembled WGS sequence"/>
</dbReference>
<organism evidence="2 3">
    <name type="scientific">Paraferrimonas sedimenticola</name>
    <dbReference type="NCBI Taxonomy" id="375674"/>
    <lineage>
        <taxon>Bacteria</taxon>
        <taxon>Pseudomonadati</taxon>
        <taxon>Pseudomonadota</taxon>
        <taxon>Gammaproteobacteria</taxon>
        <taxon>Alteromonadales</taxon>
        <taxon>Ferrimonadaceae</taxon>
        <taxon>Paraferrimonas</taxon>
    </lineage>
</organism>
<keyword evidence="1" id="KW-0472">Membrane</keyword>
<evidence type="ECO:0000313" key="3">
    <source>
        <dbReference type="Proteomes" id="UP001161422"/>
    </source>
</evidence>
<accession>A0AA37RY70</accession>
<dbReference type="RefSeq" id="WP_095504418.1">
    <property type="nucleotide sequence ID" value="NZ_BSNC01000005.1"/>
</dbReference>
<keyword evidence="1" id="KW-1133">Transmembrane helix</keyword>
<proteinExistence type="predicted"/>
<name>A0AA37RY70_9GAMM</name>
<feature type="transmembrane region" description="Helical" evidence="1">
    <location>
        <begin position="37"/>
        <end position="55"/>
    </location>
</feature>
<evidence type="ECO:0000313" key="2">
    <source>
        <dbReference type="EMBL" id="GLP97124.1"/>
    </source>
</evidence>
<keyword evidence="1" id="KW-0812">Transmembrane</keyword>